<dbReference type="KEGG" id="papi:SG18_17680"/>
<reference evidence="1 3" key="1">
    <citation type="submission" date="2018-12" db="EMBL/GenBank/DDBJ databases">
        <title>Whole genome sequence of a Pandoraea apista isolate from a patient with cystic fibrosis.</title>
        <authorList>
            <person name="Kenna D.T."/>
            <person name="Turton J.F."/>
        </authorList>
    </citation>
    <scope>NUCLEOTIDE SEQUENCE [LARGE SCALE GENOMIC DNA]</scope>
    <source>
        <strain evidence="1 3">Pa13324</strain>
    </source>
</reference>
<dbReference type="GeneID" id="47014443"/>
<dbReference type="AlphaFoldDB" id="A0A0B5FIP3"/>
<sequence length="71" mass="7295">MSFLLSRLLEPSTWAGLTGLAVALGTSPDVMHEVAQAGAALASLAAMALPERNARRAGRASGPQDDVSHQP</sequence>
<dbReference type="Proteomes" id="UP000364291">
    <property type="component" value="Unassembled WGS sequence"/>
</dbReference>
<dbReference type="RefSeq" id="WP_042115594.1">
    <property type="nucleotide sequence ID" value="NZ_CABPSX010000002.1"/>
</dbReference>
<accession>A0A0B5FIP3</accession>
<dbReference type="EMBL" id="RWHX01000001">
    <property type="protein sequence ID" value="RSK86944.1"/>
    <property type="molecule type" value="Genomic_DNA"/>
</dbReference>
<keyword evidence="3" id="KW-1185">Reference proteome</keyword>
<proteinExistence type="predicted"/>
<organism evidence="2 4">
    <name type="scientific">Pandoraea apista</name>
    <dbReference type="NCBI Taxonomy" id="93218"/>
    <lineage>
        <taxon>Bacteria</taxon>
        <taxon>Pseudomonadati</taxon>
        <taxon>Pseudomonadota</taxon>
        <taxon>Betaproteobacteria</taxon>
        <taxon>Burkholderiales</taxon>
        <taxon>Burkholderiaceae</taxon>
        <taxon>Pandoraea</taxon>
    </lineage>
</organism>
<reference evidence="2 4" key="2">
    <citation type="submission" date="2019-08" db="EMBL/GenBank/DDBJ databases">
        <authorList>
            <person name="Peeters C."/>
        </authorList>
    </citation>
    <scope>NUCLEOTIDE SEQUENCE [LARGE SCALE GENOMIC DNA]</scope>
    <source>
        <strain evidence="2 4">LMG 18089</strain>
    </source>
</reference>
<protein>
    <submittedName>
        <fullName evidence="2">Uncharacterized protein</fullName>
    </submittedName>
</protein>
<evidence type="ECO:0000313" key="4">
    <source>
        <dbReference type="Proteomes" id="UP000364291"/>
    </source>
</evidence>
<dbReference type="EMBL" id="CABPSX010000002">
    <property type="protein sequence ID" value="VVG70743.1"/>
    <property type="molecule type" value="Genomic_DNA"/>
</dbReference>
<evidence type="ECO:0000313" key="2">
    <source>
        <dbReference type="EMBL" id="VVG70743.1"/>
    </source>
</evidence>
<dbReference type="Proteomes" id="UP000270216">
    <property type="component" value="Unassembled WGS sequence"/>
</dbReference>
<name>A0A0B5FIP3_9BURK</name>
<dbReference type="OrthoDB" id="8944315at2"/>
<gene>
    <name evidence="1" type="ORF">EJE83_00120</name>
    <name evidence="2" type="ORF">PAP18089_01707</name>
</gene>
<evidence type="ECO:0000313" key="1">
    <source>
        <dbReference type="EMBL" id="RSK86944.1"/>
    </source>
</evidence>
<evidence type="ECO:0000313" key="3">
    <source>
        <dbReference type="Proteomes" id="UP000270216"/>
    </source>
</evidence>